<dbReference type="Proteomes" id="UP000887569">
    <property type="component" value="Unplaced"/>
</dbReference>
<name>A0A915CJM6_PARUN</name>
<evidence type="ECO:0000313" key="2">
    <source>
        <dbReference type="Proteomes" id="UP000887569"/>
    </source>
</evidence>
<evidence type="ECO:0000256" key="1">
    <source>
        <dbReference type="SAM" id="MobiDB-lite"/>
    </source>
</evidence>
<accession>A0A915CJM6</accession>
<proteinExistence type="predicted"/>
<protein>
    <submittedName>
        <fullName evidence="3">Uncharacterized protein</fullName>
    </submittedName>
</protein>
<organism evidence="2 3">
    <name type="scientific">Parascaris univalens</name>
    <name type="common">Nematode worm</name>
    <dbReference type="NCBI Taxonomy" id="6257"/>
    <lineage>
        <taxon>Eukaryota</taxon>
        <taxon>Metazoa</taxon>
        <taxon>Ecdysozoa</taxon>
        <taxon>Nematoda</taxon>
        <taxon>Chromadorea</taxon>
        <taxon>Rhabditida</taxon>
        <taxon>Spirurina</taxon>
        <taxon>Ascaridomorpha</taxon>
        <taxon>Ascaridoidea</taxon>
        <taxon>Ascarididae</taxon>
        <taxon>Parascaris</taxon>
    </lineage>
</organism>
<dbReference type="AlphaFoldDB" id="A0A915CJM6"/>
<feature type="region of interest" description="Disordered" evidence="1">
    <location>
        <begin position="159"/>
        <end position="199"/>
    </location>
</feature>
<keyword evidence="2" id="KW-1185">Reference proteome</keyword>
<sequence>MIIFSTGVTTSDLRIMSQQRLPENREMRSSFQPSDGDRRHWCNRIGGRHRRSSESEVSNDAGSRPRGRHAFFEDSIGFSDGIIQRRTVMNHECHYHDIPHRRSYAHDSQQWQYRMGESIASIRRSNDENILTRPDQSEEEDINSSNGACIISGDFGSYDEDPEFQTNRPDMIDSEGSVQRREVGRNLSRGRGTSDDGIRRMQHTSSTLMGDCCHQSSNAAGANNAISNRPIFLARPSSSSITEGTSREVIFGSRGAKMQRRCGAATEYGQPPSDIEGAGRNLFISI</sequence>
<reference evidence="3" key="1">
    <citation type="submission" date="2022-11" db="UniProtKB">
        <authorList>
            <consortium name="WormBaseParasite"/>
        </authorList>
    </citation>
    <scope>IDENTIFICATION</scope>
</reference>
<dbReference type="WBParaSite" id="PgR252_g001_t01">
    <property type="protein sequence ID" value="PgR252_g001_t01"/>
    <property type="gene ID" value="PgR252_g001"/>
</dbReference>
<feature type="region of interest" description="Disordered" evidence="1">
    <location>
        <begin position="125"/>
        <end position="147"/>
    </location>
</feature>
<feature type="region of interest" description="Disordered" evidence="1">
    <location>
        <begin position="22"/>
        <end position="68"/>
    </location>
</feature>
<evidence type="ECO:0000313" key="3">
    <source>
        <dbReference type="WBParaSite" id="PgR252_g001_t01"/>
    </source>
</evidence>